<feature type="transmembrane region" description="Helical" evidence="1">
    <location>
        <begin position="57"/>
        <end position="82"/>
    </location>
</feature>
<dbReference type="Proteomes" id="UP000007151">
    <property type="component" value="Unassembled WGS sequence"/>
</dbReference>
<proteinExistence type="predicted"/>
<dbReference type="InParanoid" id="A0A212FKH3"/>
<feature type="transmembrane region" description="Helical" evidence="1">
    <location>
        <begin position="126"/>
        <end position="146"/>
    </location>
</feature>
<organism evidence="2 3">
    <name type="scientific">Danaus plexippus plexippus</name>
    <dbReference type="NCBI Taxonomy" id="278856"/>
    <lineage>
        <taxon>Eukaryota</taxon>
        <taxon>Metazoa</taxon>
        <taxon>Ecdysozoa</taxon>
        <taxon>Arthropoda</taxon>
        <taxon>Hexapoda</taxon>
        <taxon>Insecta</taxon>
        <taxon>Pterygota</taxon>
        <taxon>Neoptera</taxon>
        <taxon>Endopterygota</taxon>
        <taxon>Lepidoptera</taxon>
        <taxon>Glossata</taxon>
        <taxon>Ditrysia</taxon>
        <taxon>Papilionoidea</taxon>
        <taxon>Nymphalidae</taxon>
        <taxon>Danainae</taxon>
        <taxon>Danaini</taxon>
        <taxon>Danaina</taxon>
        <taxon>Danaus</taxon>
        <taxon>Danaus</taxon>
    </lineage>
</organism>
<evidence type="ECO:0000313" key="3">
    <source>
        <dbReference type="Proteomes" id="UP000007151"/>
    </source>
</evidence>
<dbReference type="PANTHER" id="PTHR36694">
    <property type="entry name" value="PASIFLORA 1, ISOFORM A-RELATED"/>
    <property type="match status" value="1"/>
</dbReference>
<evidence type="ECO:0000256" key="1">
    <source>
        <dbReference type="SAM" id="Phobius"/>
    </source>
</evidence>
<protein>
    <submittedName>
        <fullName evidence="2">Uncharacterized protein</fullName>
    </submittedName>
</protein>
<name>A0A212FKH3_DANPL</name>
<dbReference type="eggNOG" id="ENOG502T7FI">
    <property type="taxonomic scope" value="Eukaryota"/>
</dbReference>
<feature type="non-terminal residue" evidence="2">
    <location>
        <position position="190"/>
    </location>
</feature>
<comment type="caution">
    <text evidence="2">The sequence shown here is derived from an EMBL/GenBank/DDBJ whole genome shotgun (WGS) entry which is preliminary data.</text>
</comment>
<feature type="transmembrane region" description="Helical" evidence="1">
    <location>
        <begin position="21"/>
        <end position="45"/>
    </location>
</feature>
<keyword evidence="1" id="KW-1133">Transmembrane helix</keyword>
<feature type="transmembrane region" description="Helical" evidence="1">
    <location>
        <begin position="94"/>
        <end position="114"/>
    </location>
</feature>
<keyword evidence="1" id="KW-0472">Membrane</keyword>
<dbReference type="AlphaFoldDB" id="A0A212FKH3"/>
<evidence type="ECO:0000313" key="2">
    <source>
        <dbReference type="EMBL" id="OWR54247.1"/>
    </source>
</evidence>
<dbReference type="Pfam" id="PF15860">
    <property type="entry name" value="DUF4728"/>
    <property type="match status" value="1"/>
</dbReference>
<sequence length="190" mass="21102">MGVPMVKKCCCCANLHTGTLIIGYLYAIWSLVELAVYVLLVRLAPLGTVGVVSSHKYIFYVTAAAVSGVTLFCSLLLIVAAYKKLPFLTLPWTIVTGILTAVFFVLCLTGISLILQDTGEMLEIEIIIIIVHLTRACISVYCIIVVHSRHKQIMYEDDESRFQRSARRYQPVEIRDVAMCGADNKSNVIK</sequence>
<dbReference type="PANTHER" id="PTHR36694:SF11">
    <property type="entry name" value="LP21121P-RELATED"/>
    <property type="match status" value="1"/>
</dbReference>
<reference evidence="2 3" key="1">
    <citation type="journal article" date="2011" name="Cell">
        <title>The monarch butterfly genome yields insights into long-distance migration.</title>
        <authorList>
            <person name="Zhan S."/>
            <person name="Merlin C."/>
            <person name="Boore J.L."/>
            <person name="Reppert S.M."/>
        </authorList>
    </citation>
    <scope>NUCLEOTIDE SEQUENCE [LARGE SCALE GENOMIC DNA]</scope>
    <source>
        <strain evidence="2">F-2</strain>
    </source>
</reference>
<dbReference type="EMBL" id="AGBW02008030">
    <property type="protein sequence ID" value="OWR54247.1"/>
    <property type="molecule type" value="Genomic_DNA"/>
</dbReference>
<dbReference type="InterPro" id="IPR031720">
    <property type="entry name" value="DUF4728"/>
</dbReference>
<keyword evidence="3" id="KW-1185">Reference proteome</keyword>
<gene>
    <name evidence="2" type="ORF">KGM_203493A</name>
</gene>
<keyword evidence="1" id="KW-0812">Transmembrane</keyword>
<accession>A0A212FKH3</accession>
<dbReference type="KEGG" id="dpl:KGM_203493A"/>